<dbReference type="InterPro" id="IPR005537">
    <property type="entry name" value="RAMP_III_fam"/>
</dbReference>
<protein>
    <recommendedName>
        <fullName evidence="2">CRISPR type III-associated protein domain-containing protein</fullName>
    </recommendedName>
</protein>
<comment type="caution">
    <text evidence="3">The sequence shown here is derived from an EMBL/GenBank/DDBJ whole genome shotgun (WGS) entry which is preliminary data.</text>
</comment>
<gene>
    <name evidence="3" type="ORF">CMTB2_02353</name>
</gene>
<dbReference type="AlphaFoldDB" id="A0AAI9F311"/>
<organism evidence="3 4">
    <name type="scientific">Caminibacter mediatlanticus TB-2</name>
    <dbReference type="NCBI Taxonomy" id="391592"/>
    <lineage>
        <taxon>Bacteria</taxon>
        <taxon>Pseudomonadati</taxon>
        <taxon>Campylobacterota</taxon>
        <taxon>Epsilonproteobacteria</taxon>
        <taxon>Nautiliales</taxon>
        <taxon>Nautiliaceae</taxon>
        <taxon>Caminibacter</taxon>
    </lineage>
</organism>
<evidence type="ECO:0000256" key="1">
    <source>
        <dbReference type="ARBA" id="ARBA00023118"/>
    </source>
</evidence>
<feature type="domain" description="CRISPR type III-associated protein" evidence="2">
    <location>
        <begin position="16"/>
        <end position="323"/>
    </location>
</feature>
<dbReference type="EMBL" id="ABCJ01000001">
    <property type="protein sequence ID" value="EDM24320.1"/>
    <property type="molecule type" value="Genomic_DNA"/>
</dbReference>
<dbReference type="InterPro" id="IPR013410">
    <property type="entry name" value="CRISPR-assoc_RAMP_Cmr4"/>
</dbReference>
<sequence length="327" mass="36759">MNNNVVEKEICAIATDPIYIGTGGYTIGRVDNTIVRDPITYIPKIPGSSLAGTWRYYVAMELQSKFKDEYKKDLQKRKDKSLEDLFENPKDWMKEFDGNRYARIKCAGQDDQANKTFEDSKMSNTGHCGRCIVCKGFGFAKKDISNQGMLFFSDLNILYFPVYTRLGTKWITSPKLLNENFEIEDNTILTANGSEGYLNLGWLNLEVGGPIKKDLDLNNLDIKKEDIVIVPDSLISQIINSNLEVRTSVSIDPITGAAKEGALFTSEAIPRGTIFKGEIRGFKRVDNDLPDLNLVFNALDDTKHYYETLGIGGMTTRGFGRLKIDLK</sequence>
<dbReference type="PANTHER" id="PTHR36700">
    <property type="entry name" value="CRISPR SYSTEM CMR SUBUNIT CMR4"/>
    <property type="match status" value="1"/>
</dbReference>
<dbReference type="PANTHER" id="PTHR36700:SF1">
    <property type="entry name" value="CRISPR SYSTEM CMR SUBUNIT CMR4"/>
    <property type="match status" value="1"/>
</dbReference>
<dbReference type="Pfam" id="PF03787">
    <property type="entry name" value="RAMPs"/>
    <property type="match status" value="1"/>
</dbReference>
<dbReference type="RefSeq" id="WP_007473137.1">
    <property type="nucleotide sequence ID" value="NZ_ABCJ01000001.1"/>
</dbReference>
<keyword evidence="1" id="KW-0051">Antiviral defense</keyword>
<evidence type="ECO:0000313" key="4">
    <source>
        <dbReference type="Proteomes" id="UP000003288"/>
    </source>
</evidence>
<dbReference type="GO" id="GO:0051607">
    <property type="term" value="P:defense response to virus"/>
    <property type="evidence" value="ECO:0007669"/>
    <property type="project" value="UniProtKB-KW"/>
</dbReference>
<name>A0AAI9F311_9BACT</name>
<dbReference type="Proteomes" id="UP000003288">
    <property type="component" value="Unassembled WGS sequence"/>
</dbReference>
<evidence type="ECO:0000313" key="3">
    <source>
        <dbReference type="EMBL" id="EDM24320.1"/>
    </source>
</evidence>
<accession>A0AAI9F311</accession>
<reference evidence="3 4" key="1">
    <citation type="journal article" date="2011" name="Stand. Genomic Sci.">
        <title>Draft genome sequence of Caminibacter mediatlanticus strain TB-2, an epsilonproteobacterium isolated from a deep-sea hydrothermal vent.</title>
        <authorList>
            <person name="Giovannelli D."/>
            <person name="Ferriera S."/>
            <person name="Johnson J."/>
            <person name="Kravitz S."/>
            <person name="Perez-Rodriguez I."/>
            <person name="Ricci J."/>
            <person name="O'Brien C."/>
            <person name="Voordeckers J.W."/>
            <person name="Bini E."/>
            <person name="Vetriani C."/>
        </authorList>
    </citation>
    <scope>NUCLEOTIDE SEQUENCE [LARGE SCALE GENOMIC DNA]</scope>
    <source>
        <strain evidence="3 4">TB-2</strain>
    </source>
</reference>
<proteinExistence type="predicted"/>
<evidence type="ECO:0000259" key="2">
    <source>
        <dbReference type="Pfam" id="PF03787"/>
    </source>
</evidence>